<dbReference type="RefSeq" id="WP_200598240.1">
    <property type="nucleotide sequence ID" value="NZ_JAEPBG010000029.1"/>
</dbReference>
<keyword evidence="2" id="KW-1185">Reference proteome</keyword>
<organism evidence="1 2">
    <name type="scientific">Noviherbaspirillum pedocola</name>
    <dbReference type="NCBI Taxonomy" id="2801341"/>
    <lineage>
        <taxon>Bacteria</taxon>
        <taxon>Pseudomonadati</taxon>
        <taxon>Pseudomonadota</taxon>
        <taxon>Betaproteobacteria</taxon>
        <taxon>Burkholderiales</taxon>
        <taxon>Oxalobacteraceae</taxon>
        <taxon>Noviherbaspirillum</taxon>
    </lineage>
</organism>
<name>A0A934SYG8_9BURK</name>
<evidence type="ECO:0000313" key="2">
    <source>
        <dbReference type="Proteomes" id="UP000622890"/>
    </source>
</evidence>
<comment type="caution">
    <text evidence="1">The sequence shown here is derived from an EMBL/GenBank/DDBJ whole genome shotgun (WGS) entry which is preliminary data.</text>
</comment>
<gene>
    <name evidence="1" type="ORF">JJB74_30020</name>
</gene>
<dbReference type="EMBL" id="JAEPBG010000029">
    <property type="protein sequence ID" value="MBK4738870.1"/>
    <property type="molecule type" value="Genomic_DNA"/>
</dbReference>
<evidence type="ECO:0000313" key="1">
    <source>
        <dbReference type="EMBL" id="MBK4738870.1"/>
    </source>
</evidence>
<dbReference type="AlphaFoldDB" id="A0A934SYG8"/>
<sequence>MQPFLATYQPARSDDCRFVDAFGGLPTDVAKIVVRSIPQCERTSLLSLALLETKNECIGSDNEVATWRLFIRVMANQSNSNTLPRYQSSEALALDHVAELLKRQNTMTHEAWVEIMATTVEQLGHSARLHAAVRDALSHAAAIAPAPRARLLRRIVETSRFAQPGQQSGVMLYVLPVAKDLPSRERCDLFLPLLSLCMKAHAQNGEAGEWLRKTTALLARLPEPLAMHAIEEALMHVAKDCADMKTYIAVVEALWGQATTLSAQPQAHLLLQLALCIGQIDGEPGGRMLSALLTQADALDLPQANKTAWKLLYRAAAWHHDMGMQRNQQHRSAIVREARVLPESLRRQVISMLQAIDEAPYARKYRLPDAGWGCTIL</sequence>
<accession>A0A934SYG8</accession>
<protein>
    <submittedName>
        <fullName evidence="1">Uncharacterized protein</fullName>
    </submittedName>
</protein>
<proteinExistence type="predicted"/>
<dbReference type="Proteomes" id="UP000622890">
    <property type="component" value="Unassembled WGS sequence"/>
</dbReference>
<reference evidence="1" key="1">
    <citation type="submission" date="2021-01" db="EMBL/GenBank/DDBJ databases">
        <title>Genome sequence of strain Noviherbaspirillum sp. DKR-6.</title>
        <authorList>
            <person name="Chaudhary D.K."/>
        </authorList>
    </citation>
    <scope>NUCLEOTIDE SEQUENCE</scope>
    <source>
        <strain evidence="1">DKR-6</strain>
    </source>
</reference>